<dbReference type="InterPro" id="IPR006891">
    <property type="entry name" value="T3SS_EspF"/>
</dbReference>
<feature type="non-terminal residue" evidence="1">
    <location>
        <position position="1"/>
    </location>
</feature>
<protein>
    <submittedName>
        <fullName evidence="1">Uncharacterized protein</fullName>
    </submittedName>
</protein>
<accession>A0A828NE08</accession>
<evidence type="ECO:0000313" key="1">
    <source>
        <dbReference type="EMBL" id="EFM7864044.1"/>
    </source>
</evidence>
<dbReference type="AlphaFoldDB" id="A0A828NE08"/>
<proteinExistence type="predicted"/>
<gene>
    <name evidence="1" type="ORF">B6R15_005462</name>
</gene>
<organism evidence="1 2">
    <name type="scientific">Escherichia coli</name>
    <dbReference type="NCBI Taxonomy" id="562"/>
    <lineage>
        <taxon>Bacteria</taxon>
        <taxon>Pseudomonadati</taxon>
        <taxon>Pseudomonadota</taxon>
        <taxon>Gammaproteobacteria</taxon>
        <taxon>Enterobacterales</taxon>
        <taxon>Enterobacteriaceae</taxon>
        <taxon>Escherichia</taxon>
    </lineage>
</organism>
<evidence type="ECO:0000313" key="2">
    <source>
        <dbReference type="Proteomes" id="UP000587626"/>
    </source>
</evidence>
<dbReference type="InterPro" id="IPR044889">
    <property type="entry name" value="TccP2/EspF(U)-like_sf"/>
</dbReference>
<comment type="caution">
    <text evidence="1">The sequence shown here is derived from an EMBL/GenBank/DDBJ whole genome shotgun (WGS) entry which is preliminary data.</text>
</comment>
<dbReference type="Proteomes" id="UP000587626">
    <property type="component" value="Unassembled WGS sequence"/>
</dbReference>
<dbReference type="Pfam" id="PF04806">
    <property type="entry name" value="EspF"/>
    <property type="match status" value="1"/>
</dbReference>
<dbReference type="RefSeq" id="WP_141221952.1">
    <property type="nucleotide sequence ID" value="NZ_LXJE02000155.1"/>
</dbReference>
<dbReference type="Gene3D" id="6.10.250.3330">
    <property type="entry name" value="TccP2/EspF(U)-like"/>
    <property type="match status" value="1"/>
</dbReference>
<reference evidence="1 2" key="1">
    <citation type="submission" date="2018-08" db="EMBL/GenBank/DDBJ databases">
        <authorList>
            <consortium name="GenomeTrakr network: Whole genome sequencing for foodborne pathogen traceback"/>
        </authorList>
    </citation>
    <scope>NUCLEOTIDE SEQUENCE [LARGE SCALE GENOMIC DNA]</scope>
    <source>
        <strain evidence="1 2">NC_STEC194</strain>
    </source>
</reference>
<dbReference type="EMBL" id="AATLXB010000203">
    <property type="protein sequence ID" value="EFM7864044.1"/>
    <property type="molecule type" value="Genomic_DNA"/>
</dbReference>
<sequence length="18" mass="2106">QRLMQHLAEHGINTSKRS</sequence>
<name>A0A828NE08_ECOLX</name>